<keyword evidence="4" id="KW-0808">Transferase</keyword>
<keyword evidence="7" id="KW-0256">Endoplasmic reticulum</keyword>
<dbReference type="FunCoup" id="Q6CR79">
    <property type="interactions" value="97"/>
</dbReference>
<feature type="transmembrane region" description="Helical" evidence="10">
    <location>
        <begin position="257"/>
        <end position="277"/>
    </location>
</feature>
<feature type="transmembrane region" description="Helical" evidence="10">
    <location>
        <begin position="139"/>
        <end position="162"/>
    </location>
</feature>
<dbReference type="OMA" id="KNWENTF"/>
<proteinExistence type="inferred from homology"/>
<comment type="subcellular location">
    <subcellularLocation>
        <location evidence="1">Endoplasmic reticulum membrane</location>
        <topology evidence="1">Multi-pass membrane protein</topology>
    </subcellularLocation>
</comment>
<dbReference type="Proteomes" id="UP000000598">
    <property type="component" value="Chromosome D"/>
</dbReference>
<accession>Q6CR79</accession>
<evidence type="ECO:0000256" key="2">
    <source>
        <dbReference type="ARBA" id="ARBA00010794"/>
    </source>
</evidence>
<gene>
    <name evidence="11" type="ORF">KLLA0_D11198g</name>
</gene>
<comment type="similarity">
    <text evidence="2">Belongs to the polyprenol kinase family.</text>
</comment>
<name>Q6CR79_KLULA</name>
<evidence type="ECO:0000313" key="12">
    <source>
        <dbReference type="Proteomes" id="UP000000598"/>
    </source>
</evidence>
<feature type="transmembrane region" description="Helical" evidence="10">
    <location>
        <begin position="76"/>
        <end position="96"/>
    </location>
</feature>
<feature type="transmembrane region" description="Helical" evidence="10">
    <location>
        <begin position="329"/>
        <end position="345"/>
    </location>
</feature>
<keyword evidence="9 10" id="KW-0472">Membrane</keyword>
<keyword evidence="5 10" id="KW-0812">Transmembrane</keyword>
<feature type="transmembrane region" description="Helical" evidence="10">
    <location>
        <begin position="116"/>
        <end position="133"/>
    </location>
</feature>
<feature type="transmembrane region" description="Helical" evidence="10">
    <location>
        <begin position="297"/>
        <end position="317"/>
    </location>
</feature>
<dbReference type="PANTHER" id="PTHR13205">
    <property type="entry name" value="TRANSMEMBRANE PROTEIN 15-RELATED"/>
    <property type="match status" value="1"/>
</dbReference>
<evidence type="ECO:0000256" key="6">
    <source>
        <dbReference type="ARBA" id="ARBA00022777"/>
    </source>
</evidence>
<dbReference type="AlphaFoldDB" id="Q6CR79"/>
<dbReference type="HOGENOM" id="CLU_031307_0_0_1"/>
<dbReference type="GO" id="GO:0005789">
    <property type="term" value="C:endoplasmic reticulum membrane"/>
    <property type="evidence" value="ECO:0007669"/>
    <property type="project" value="UniProtKB-SubCell"/>
</dbReference>
<evidence type="ECO:0000256" key="4">
    <source>
        <dbReference type="ARBA" id="ARBA00022679"/>
    </source>
</evidence>
<dbReference type="GO" id="GO:0004168">
    <property type="term" value="F:dolichol kinase activity"/>
    <property type="evidence" value="ECO:0007669"/>
    <property type="project" value="UniProtKB-EC"/>
</dbReference>
<sequence length="515" mass="57554">MPTSTLAKGATSDLGVGNVYSKENSNVNSGSKGNLSRDSIISEVLDKVFEADRVIQLTILGLSSHLVYAKYGSEPWFSQQFSMVTSVLMAYVVNLWMSATRTNLGVNTLPTFNTIYLFYMQLLLSTLFVPQYLLLNTVLAFSISDISVFFKIPLQIIFLLMGDDGSANIANDVKALVLNYFFIFGLYKTSKLKSLDKTECHMFALLCTDILALVESDSIYFQVFQVCFTSFIVLVTVTSAVSYGLESVGATRWIRTLLLLPMIVVGFSYYIQTNLIINNVPPFTWLIDYIGSSMIRLKIMGIWLGSALLLLPSVFALKSNWSLNTSRKVWHFAILPLLIPAIMMDSNFVKIALAGTVNLFLIVEYIRFLHIYPVGHYLDKHLRSFADFRDEKGPIIISYLYFIIGISLPFLINGSIIGIISLGVGDSLASIIGKKFGRNRWPNTCKTFEGTFAFIAATGITTVIMKVYFNFFTEVSFMNLVLVCFLAGILEGNSTLNDNLLIPTFMLILLESMKE</sequence>
<evidence type="ECO:0000256" key="3">
    <source>
        <dbReference type="ARBA" id="ARBA00012132"/>
    </source>
</evidence>
<evidence type="ECO:0000256" key="5">
    <source>
        <dbReference type="ARBA" id="ARBA00022692"/>
    </source>
</evidence>
<feature type="transmembrane region" description="Helical" evidence="10">
    <location>
        <begin position="351"/>
        <end position="372"/>
    </location>
</feature>
<dbReference type="GO" id="GO:0043048">
    <property type="term" value="P:dolichyl monophosphate biosynthetic process"/>
    <property type="evidence" value="ECO:0007669"/>
    <property type="project" value="TreeGrafter"/>
</dbReference>
<evidence type="ECO:0000256" key="1">
    <source>
        <dbReference type="ARBA" id="ARBA00004477"/>
    </source>
</evidence>
<evidence type="ECO:0000256" key="7">
    <source>
        <dbReference type="ARBA" id="ARBA00022824"/>
    </source>
</evidence>
<keyword evidence="8 10" id="KW-1133">Transmembrane helix</keyword>
<feature type="transmembrane region" description="Helical" evidence="10">
    <location>
        <begin position="448"/>
        <end position="469"/>
    </location>
</feature>
<reference evidence="11 12" key="1">
    <citation type="journal article" date="2004" name="Nature">
        <title>Genome evolution in yeasts.</title>
        <authorList>
            <consortium name="Genolevures"/>
            <person name="Dujon B."/>
            <person name="Sherman D."/>
            <person name="Fischer G."/>
            <person name="Durrens P."/>
            <person name="Casaregola S."/>
            <person name="Lafontaine I."/>
            <person name="de Montigny J."/>
            <person name="Marck C."/>
            <person name="Neuveglise C."/>
            <person name="Talla E."/>
            <person name="Goffard N."/>
            <person name="Frangeul L."/>
            <person name="Aigle M."/>
            <person name="Anthouard V."/>
            <person name="Babour A."/>
            <person name="Barbe V."/>
            <person name="Barnay S."/>
            <person name="Blanchin S."/>
            <person name="Beckerich J.M."/>
            <person name="Beyne E."/>
            <person name="Bleykasten C."/>
            <person name="Boisrame A."/>
            <person name="Boyer J."/>
            <person name="Cattolico L."/>
            <person name="Confanioleri F."/>
            <person name="de Daruvar A."/>
            <person name="Despons L."/>
            <person name="Fabre E."/>
            <person name="Fairhead C."/>
            <person name="Ferry-Dumazet H."/>
            <person name="Groppi A."/>
            <person name="Hantraye F."/>
            <person name="Hennequin C."/>
            <person name="Jauniaux N."/>
            <person name="Joyet P."/>
            <person name="Kachouri R."/>
            <person name="Kerrest A."/>
            <person name="Koszul R."/>
            <person name="Lemaire M."/>
            <person name="Lesur I."/>
            <person name="Ma L."/>
            <person name="Muller H."/>
            <person name="Nicaud J.M."/>
            <person name="Nikolski M."/>
            <person name="Oztas S."/>
            <person name="Ozier-Kalogeropoulos O."/>
            <person name="Pellenz S."/>
            <person name="Potier S."/>
            <person name="Richard G.F."/>
            <person name="Straub M.L."/>
            <person name="Suleau A."/>
            <person name="Swennene D."/>
            <person name="Tekaia F."/>
            <person name="Wesolowski-Louvel M."/>
            <person name="Westhof E."/>
            <person name="Wirth B."/>
            <person name="Zeniou-Meyer M."/>
            <person name="Zivanovic I."/>
            <person name="Bolotin-Fukuhara M."/>
            <person name="Thierry A."/>
            <person name="Bouchier C."/>
            <person name="Caudron B."/>
            <person name="Scarpelli C."/>
            <person name="Gaillardin C."/>
            <person name="Weissenbach J."/>
            <person name="Wincker P."/>
            <person name="Souciet J.L."/>
        </authorList>
    </citation>
    <scope>NUCLEOTIDE SEQUENCE [LARGE SCALE GENOMIC DNA]</scope>
    <source>
        <strain evidence="12">ATCC 8585 / CBS 2359 / DSM 70799 / NBRC 1267 / NRRL Y-1140 / WM37</strain>
    </source>
</reference>
<dbReference type="BRENDA" id="2.7.1.108">
    <property type="organism ID" value="2825"/>
</dbReference>
<evidence type="ECO:0000256" key="9">
    <source>
        <dbReference type="ARBA" id="ARBA00023136"/>
    </source>
</evidence>
<protein>
    <recommendedName>
        <fullName evidence="3">dolichol kinase</fullName>
        <ecNumber evidence="3">2.7.1.108</ecNumber>
    </recommendedName>
</protein>
<dbReference type="EMBL" id="CR382124">
    <property type="protein sequence ID" value="CAH00656.1"/>
    <property type="molecule type" value="Genomic_DNA"/>
</dbReference>
<evidence type="ECO:0000256" key="8">
    <source>
        <dbReference type="ARBA" id="ARBA00022989"/>
    </source>
</evidence>
<dbReference type="STRING" id="284590.Q6CR79"/>
<dbReference type="eggNOG" id="KOG2468">
    <property type="taxonomic scope" value="Eukaryota"/>
</dbReference>
<feature type="transmembrane region" description="Helical" evidence="10">
    <location>
        <begin position="219"/>
        <end position="245"/>
    </location>
</feature>
<evidence type="ECO:0000313" key="11">
    <source>
        <dbReference type="EMBL" id="CAH00656.1"/>
    </source>
</evidence>
<dbReference type="PaxDb" id="284590-Q6CR79"/>
<dbReference type="PANTHER" id="PTHR13205:SF15">
    <property type="entry name" value="DOLICHOL KINASE"/>
    <property type="match status" value="1"/>
</dbReference>
<feature type="transmembrane region" description="Helical" evidence="10">
    <location>
        <begin position="393"/>
        <end position="410"/>
    </location>
</feature>
<keyword evidence="12" id="KW-1185">Reference proteome</keyword>
<dbReference type="InterPro" id="IPR032974">
    <property type="entry name" value="Polypren_kinase"/>
</dbReference>
<keyword evidence="6" id="KW-0418">Kinase</keyword>
<organism evidence="11 12">
    <name type="scientific">Kluyveromyces lactis (strain ATCC 8585 / CBS 2359 / DSM 70799 / NBRC 1267 / NRRL Y-1140 / WM37)</name>
    <name type="common">Yeast</name>
    <name type="synonym">Candida sphaerica</name>
    <dbReference type="NCBI Taxonomy" id="284590"/>
    <lineage>
        <taxon>Eukaryota</taxon>
        <taxon>Fungi</taxon>
        <taxon>Dikarya</taxon>
        <taxon>Ascomycota</taxon>
        <taxon>Saccharomycotina</taxon>
        <taxon>Saccharomycetes</taxon>
        <taxon>Saccharomycetales</taxon>
        <taxon>Saccharomycetaceae</taxon>
        <taxon>Kluyveromyces</taxon>
    </lineage>
</organism>
<dbReference type="EC" id="2.7.1.108" evidence="3"/>
<dbReference type="KEGG" id="kla:KLLA0_D11198g"/>
<dbReference type="InParanoid" id="Q6CR79"/>
<feature type="transmembrane region" description="Helical" evidence="10">
    <location>
        <begin position="169"/>
        <end position="187"/>
    </location>
</feature>
<evidence type="ECO:0000256" key="10">
    <source>
        <dbReference type="SAM" id="Phobius"/>
    </source>
</evidence>